<keyword evidence="4" id="KW-1185">Reference proteome</keyword>
<dbReference type="SUPFAM" id="SSF53474">
    <property type="entry name" value="alpha/beta-Hydrolases"/>
    <property type="match status" value="1"/>
</dbReference>
<dbReference type="PROSITE" id="PS51043">
    <property type="entry name" value="DDHD"/>
    <property type="match status" value="1"/>
</dbReference>
<dbReference type="SMART" id="SM01127">
    <property type="entry name" value="DDHD"/>
    <property type="match status" value="1"/>
</dbReference>
<dbReference type="GO" id="GO:0046872">
    <property type="term" value="F:metal ion binding"/>
    <property type="evidence" value="ECO:0007669"/>
    <property type="project" value="InterPro"/>
</dbReference>
<evidence type="ECO:0000313" key="4">
    <source>
        <dbReference type="Proteomes" id="UP001230268"/>
    </source>
</evidence>
<protein>
    <recommendedName>
        <fullName evidence="2">DDHD domain-containing protein</fullName>
    </recommendedName>
</protein>
<accession>A0AAD8PE35</accession>
<dbReference type="Proteomes" id="UP001230268">
    <property type="component" value="Unassembled WGS sequence"/>
</dbReference>
<proteinExistence type="predicted"/>
<name>A0AAD8PE35_BABGI</name>
<feature type="region of interest" description="Disordered" evidence="1">
    <location>
        <begin position="1"/>
        <end position="21"/>
    </location>
</feature>
<comment type="caution">
    <text evidence="3">The sequence shown here is derived from an EMBL/GenBank/DDBJ whole genome shotgun (WGS) entry which is preliminary data.</text>
</comment>
<sequence length="577" mass="65699">MVDQDQRQLPPPSESIDEDVEEQERQYNILKEKLLSVQTDHTTKNVDVILFFLHGIGSHPRVLSGDYRMVRYMINSMKKYWFYHQNFRIHLHMVDWKRHIIDAQNVLFEHTYITTTKETRRMITGHLLDIGFFLSPKYSGFLLENIVNELDGEVTCLRNHPSGIFKDSKIALIGYSMGSLILHEILCGKPGVPQNGQTQDSVRLKSKVDYLFTVGSPLSCFMLYQAPQLMSTGMILPVGVESYNVFHPYDPIAYRWERLIYRDVKDLPEPEILPHWKNNGFKNWYGWEKSVQQAKSMIVDNISDVASSISKSIFGWWGNNKSGSILVNNVSSSENSGFIMCHVYVAIGNTAFNSFKTKLRENTIGRRAAMAANLNKQNHASDAKTVENEGDAITNEVSAVQKTGVEETDKLQNEFPDDDTLAKESHNALHEMNREARKYLPRRYDYQLQEDITEHLLSPLGIVQSHLCYCSSKDLIFFILKTLIKKHEPISLTAYLNSIKMSAKRIADSSKNNQMKAKFLALAEEANAFADNFNNEDNKAKADAASFSSGGWTTLKKPKDDDINEADLLFSDPIEAG</sequence>
<dbReference type="Pfam" id="PF02862">
    <property type="entry name" value="DDHD"/>
    <property type="match status" value="1"/>
</dbReference>
<evidence type="ECO:0000259" key="2">
    <source>
        <dbReference type="PROSITE" id="PS51043"/>
    </source>
</evidence>
<dbReference type="GO" id="GO:0004620">
    <property type="term" value="F:phospholipase activity"/>
    <property type="evidence" value="ECO:0007669"/>
    <property type="project" value="TreeGrafter"/>
</dbReference>
<organism evidence="3 4">
    <name type="scientific">Babesia gibsoni</name>
    <dbReference type="NCBI Taxonomy" id="33632"/>
    <lineage>
        <taxon>Eukaryota</taxon>
        <taxon>Sar</taxon>
        <taxon>Alveolata</taxon>
        <taxon>Apicomplexa</taxon>
        <taxon>Aconoidasida</taxon>
        <taxon>Piroplasmida</taxon>
        <taxon>Babesiidae</taxon>
        <taxon>Babesia</taxon>
    </lineage>
</organism>
<gene>
    <name evidence="3" type="ORF">BgAZ_200230</name>
</gene>
<evidence type="ECO:0000256" key="1">
    <source>
        <dbReference type="SAM" id="MobiDB-lite"/>
    </source>
</evidence>
<dbReference type="InterPro" id="IPR058055">
    <property type="entry name" value="PA-PLA1"/>
</dbReference>
<reference evidence="3" key="1">
    <citation type="submission" date="2023-08" db="EMBL/GenBank/DDBJ databases">
        <title>Draft sequence of the Babesia gibsoni genome.</title>
        <authorList>
            <person name="Yamagishi J.Y."/>
            <person name="Xuan X.X."/>
        </authorList>
    </citation>
    <scope>NUCLEOTIDE SEQUENCE</scope>
    <source>
        <strain evidence="3">Azabu</strain>
    </source>
</reference>
<dbReference type="EMBL" id="JAVEPI010000002">
    <property type="protein sequence ID" value="KAK1443147.1"/>
    <property type="molecule type" value="Genomic_DNA"/>
</dbReference>
<dbReference type="GO" id="GO:0005737">
    <property type="term" value="C:cytoplasm"/>
    <property type="evidence" value="ECO:0007669"/>
    <property type="project" value="TreeGrafter"/>
</dbReference>
<dbReference type="InterPro" id="IPR029058">
    <property type="entry name" value="AB_hydrolase_fold"/>
</dbReference>
<dbReference type="InterPro" id="IPR004177">
    <property type="entry name" value="DDHD_dom"/>
</dbReference>
<dbReference type="PANTHER" id="PTHR23509:SF10">
    <property type="entry name" value="LD21067P"/>
    <property type="match status" value="1"/>
</dbReference>
<dbReference type="PANTHER" id="PTHR23509">
    <property type="entry name" value="PA-PL1 PHOSPHOLIPASE FAMILY"/>
    <property type="match status" value="1"/>
</dbReference>
<evidence type="ECO:0000313" key="3">
    <source>
        <dbReference type="EMBL" id="KAK1443147.1"/>
    </source>
</evidence>
<dbReference type="AlphaFoldDB" id="A0AAD8PE35"/>
<feature type="domain" description="DDHD" evidence="2">
    <location>
        <begin position="204"/>
        <end position="485"/>
    </location>
</feature>